<dbReference type="EMBL" id="JACHHX010000006">
    <property type="protein sequence ID" value="MBB5015301.1"/>
    <property type="molecule type" value="Genomic_DNA"/>
</dbReference>
<reference evidence="1 2" key="1">
    <citation type="submission" date="2020-08" db="EMBL/GenBank/DDBJ databases">
        <title>Genomic Encyclopedia of Type Strains, Phase IV (KMG-IV): sequencing the most valuable type-strain genomes for metagenomic binning, comparative biology and taxonomic classification.</title>
        <authorList>
            <person name="Goeker M."/>
        </authorList>
    </citation>
    <scope>NUCLEOTIDE SEQUENCE [LARGE SCALE GENOMIC DNA]</scope>
    <source>
        <strain evidence="1 2">DSM 25897</strain>
    </source>
</reference>
<dbReference type="AlphaFoldDB" id="A0A7W8DDR8"/>
<evidence type="ECO:0000313" key="1">
    <source>
        <dbReference type="EMBL" id="MBB5015301.1"/>
    </source>
</evidence>
<protein>
    <submittedName>
        <fullName evidence="1">Uncharacterized protein</fullName>
    </submittedName>
</protein>
<keyword evidence="2" id="KW-1185">Reference proteome</keyword>
<proteinExistence type="predicted"/>
<name>A0A7W8DDR8_9GAMM</name>
<sequence length="61" mass="7187">MKSADPAHRKLRFARTRQRVASLLLLAVFAWLIWAAYSGRYDAQVQQLADWLQSAWQRLTR</sequence>
<dbReference type="RefSeq" id="WP_183947956.1">
    <property type="nucleotide sequence ID" value="NZ_JACHHX010000006.1"/>
</dbReference>
<evidence type="ECO:0000313" key="2">
    <source>
        <dbReference type="Proteomes" id="UP000519004"/>
    </source>
</evidence>
<dbReference type="Proteomes" id="UP000519004">
    <property type="component" value="Unassembled WGS sequence"/>
</dbReference>
<comment type="caution">
    <text evidence="1">The sequence shown here is derived from an EMBL/GenBank/DDBJ whole genome shotgun (WGS) entry which is preliminary data.</text>
</comment>
<organism evidence="1 2">
    <name type="scientific">Rehaibacterium terrae</name>
    <dbReference type="NCBI Taxonomy" id="1341696"/>
    <lineage>
        <taxon>Bacteria</taxon>
        <taxon>Pseudomonadati</taxon>
        <taxon>Pseudomonadota</taxon>
        <taxon>Gammaproteobacteria</taxon>
        <taxon>Lysobacterales</taxon>
        <taxon>Lysobacteraceae</taxon>
        <taxon>Rehaibacterium</taxon>
    </lineage>
</organism>
<accession>A0A7W8DDR8</accession>
<gene>
    <name evidence="1" type="ORF">HNQ58_001187</name>
</gene>